<dbReference type="PANTHER" id="PTHR43413">
    <property type="entry name" value="TRANSCRIPTIONAL REGULATOR, ASNC FAMILY"/>
    <property type="match status" value="1"/>
</dbReference>
<dbReference type="Gene3D" id="1.10.10.10">
    <property type="entry name" value="Winged helix-like DNA-binding domain superfamily/Winged helix DNA-binding domain"/>
    <property type="match status" value="1"/>
</dbReference>
<dbReference type="AlphaFoldDB" id="A0A090ZJX6"/>
<comment type="pathway">
    <text evidence="2">Porphyrin-containing compound metabolism.</text>
</comment>
<dbReference type="PANTHER" id="PTHR43413:SF1">
    <property type="entry name" value="SIROHEME DECARBOXYLASE NIRL SUBUNIT"/>
    <property type="match status" value="1"/>
</dbReference>
<dbReference type="GO" id="GO:0016829">
    <property type="term" value="F:lyase activity"/>
    <property type="evidence" value="ECO:0007669"/>
    <property type="project" value="UniProtKB-KW"/>
</dbReference>
<reference evidence="8 9" key="1">
    <citation type="submission" date="2014-04" db="EMBL/GenBank/DDBJ databases">
        <authorList>
            <person name="Bishop-Lilly K.A."/>
            <person name="Broomall S.M."/>
            <person name="Chain P.S."/>
            <person name="Chertkov O."/>
            <person name="Coyne S.R."/>
            <person name="Daligault H.E."/>
            <person name="Davenport K.W."/>
            <person name="Erkkila T."/>
            <person name="Frey K.G."/>
            <person name="Gibbons H.S."/>
            <person name="Gu W."/>
            <person name="Jaissle J."/>
            <person name="Johnson S.L."/>
            <person name="Koroleva G.I."/>
            <person name="Ladner J.T."/>
            <person name="Lo C.-C."/>
            <person name="Minogue T.D."/>
            <person name="Munk C."/>
            <person name="Palacios G.F."/>
            <person name="Redden C.L."/>
            <person name="Rosenzweig C.N."/>
            <person name="Scholz M.B."/>
            <person name="Teshima H."/>
            <person name="Xu Y."/>
        </authorList>
    </citation>
    <scope>NUCLEOTIDE SEQUENCE [LARGE SCALE GENOMIC DNA]</scope>
    <source>
        <strain evidence="8 9">8244</strain>
    </source>
</reference>
<dbReference type="Pfam" id="PF22451">
    <property type="entry name" value="NirdL-like_HTH"/>
    <property type="match status" value="2"/>
</dbReference>
<evidence type="ECO:0000259" key="6">
    <source>
        <dbReference type="Pfam" id="PF17805"/>
    </source>
</evidence>
<proteinExistence type="inferred from homology"/>
<keyword evidence="9" id="KW-1185">Reference proteome</keyword>
<dbReference type="InterPro" id="IPR050684">
    <property type="entry name" value="HTH-Siroheme_Decarb"/>
</dbReference>
<name>A0A090ZJX6_PAEMA</name>
<dbReference type="OrthoDB" id="9806536at2"/>
<dbReference type="InterPro" id="IPR036388">
    <property type="entry name" value="WH-like_DNA-bd_sf"/>
</dbReference>
<dbReference type="Pfam" id="PF17805">
    <property type="entry name" value="AsnC_trans_reg2"/>
    <property type="match status" value="2"/>
</dbReference>
<feature type="domain" description="Siroheme decarboxylase NirL-like HTH" evidence="7">
    <location>
        <begin position="182"/>
        <end position="227"/>
    </location>
</feature>
<dbReference type="InterPro" id="IPR053953">
    <property type="entry name" value="NirdL-like_HTH"/>
</dbReference>
<feature type="domain" description="Siroheme decarboxylase AsnC-like ligand binding" evidence="6">
    <location>
        <begin position="64"/>
        <end position="143"/>
    </location>
</feature>
<evidence type="ECO:0000256" key="1">
    <source>
        <dbReference type="ARBA" id="ARBA00023239"/>
    </source>
</evidence>
<dbReference type="STRING" id="44252.DJ90_4059"/>
<evidence type="ECO:0000259" key="7">
    <source>
        <dbReference type="Pfam" id="PF22451"/>
    </source>
</evidence>
<dbReference type="InterPro" id="IPR036390">
    <property type="entry name" value="WH_DNA-bd_sf"/>
</dbReference>
<keyword evidence="1" id="KW-0456">Lyase</keyword>
<organism evidence="8 9">
    <name type="scientific">Paenibacillus macerans</name>
    <name type="common">Bacillus macerans</name>
    <dbReference type="NCBI Taxonomy" id="44252"/>
    <lineage>
        <taxon>Bacteria</taxon>
        <taxon>Bacillati</taxon>
        <taxon>Bacillota</taxon>
        <taxon>Bacilli</taxon>
        <taxon>Bacillales</taxon>
        <taxon>Paenibacillaceae</taxon>
        <taxon>Paenibacillus</taxon>
    </lineage>
</organism>
<dbReference type="SMART" id="SM00344">
    <property type="entry name" value="HTH_ASNC"/>
    <property type="match status" value="1"/>
</dbReference>
<dbReference type="RefSeq" id="WP_036622841.1">
    <property type="nucleotide sequence ID" value="NZ_JAKOBR010000121.1"/>
</dbReference>
<sequence length="329" mass="37432">MELDAQDRSLLNRLQARIPLTAEPWQALGEELGLKPGEVLERLKGLKEQGVIRRIGGVFNPAGLGYAGRLYAMEVEESRFYQAAAVVNGFKGVTHNYRRRHRLNMWFTLSARSEEEREAILGPIRKAAGYARLYEFPSEQVFKLNVFLNMEGNAEKGSPPLPRSQERVSLSPRRACETDELDLRIIRELQGDMPLLPDPFAEVADRAGCGREDVLIRLERLQATGVLKRVAAVLRHRVAGFSANGLFVAVLPREKICESGQRLAGFKQVSHCYQRRSYPDWPYNLYAMIHASEEAEVQRVVREFVEEEPVEAYDILFSTEELKKTSWSL</sequence>
<dbReference type="InterPro" id="IPR019888">
    <property type="entry name" value="Tscrpt_reg_AsnC-like"/>
</dbReference>
<accession>A0A090ZJX6</accession>
<dbReference type="EC" id="4.1.1.111" evidence="4"/>
<comment type="similarity">
    <text evidence="3">Belongs to the Ahb/Nir family.</text>
</comment>
<feature type="domain" description="Siroheme decarboxylase AsnC-like ligand binding" evidence="6">
    <location>
        <begin position="239"/>
        <end position="323"/>
    </location>
</feature>
<dbReference type="SUPFAM" id="SSF46785">
    <property type="entry name" value="Winged helix' DNA-binding domain"/>
    <property type="match status" value="2"/>
</dbReference>
<dbReference type="EMBL" id="JMQA01000017">
    <property type="protein sequence ID" value="KFN10708.1"/>
    <property type="molecule type" value="Genomic_DNA"/>
</dbReference>
<evidence type="ECO:0000256" key="5">
    <source>
        <dbReference type="ARBA" id="ARBA00048470"/>
    </source>
</evidence>
<dbReference type="GeneID" id="77007078"/>
<evidence type="ECO:0000313" key="8">
    <source>
        <dbReference type="EMBL" id="KFN10708.1"/>
    </source>
</evidence>
<dbReference type="PATRIC" id="fig|44252.3.peg.1163"/>
<feature type="domain" description="Siroheme decarboxylase NirL-like HTH" evidence="7">
    <location>
        <begin position="7"/>
        <end position="53"/>
    </location>
</feature>
<dbReference type="Gene3D" id="3.30.70.3460">
    <property type="match status" value="2"/>
</dbReference>
<comment type="caution">
    <text evidence="8">The sequence shown here is derived from an EMBL/GenBank/DDBJ whole genome shotgun (WGS) entry which is preliminary data.</text>
</comment>
<dbReference type="Proteomes" id="UP000029278">
    <property type="component" value="Unassembled WGS sequence"/>
</dbReference>
<comment type="catalytic activity">
    <reaction evidence="5">
        <text>siroheme + 2 H(+) = 12,18-didecarboxysiroheme + 2 CO2</text>
        <dbReference type="Rhea" id="RHEA:19093"/>
        <dbReference type="ChEBI" id="CHEBI:15378"/>
        <dbReference type="ChEBI" id="CHEBI:16526"/>
        <dbReference type="ChEBI" id="CHEBI:60052"/>
        <dbReference type="ChEBI" id="CHEBI:140497"/>
        <dbReference type="EC" id="4.1.1.111"/>
    </reaction>
</comment>
<evidence type="ECO:0000256" key="2">
    <source>
        <dbReference type="ARBA" id="ARBA00023444"/>
    </source>
</evidence>
<dbReference type="InterPro" id="IPR040523">
    <property type="entry name" value="AsnC_trans_reg2"/>
</dbReference>
<dbReference type="HOGENOM" id="CLU_049427_0_0_9"/>
<evidence type="ECO:0000256" key="3">
    <source>
        <dbReference type="ARBA" id="ARBA00023457"/>
    </source>
</evidence>
<evidence type="ECO:0000256" key="4">
    <source>
        <dbReference type="ARBA" id="ARBA00023471"/>
    </source>
</evidence>
<gene>
    <name evidence="8" type="ORF">DJ90_4059</name>
</gene>
<evidence type="ECO:0000313" key="9">
    <source>
        <dbReference type="Proteomes" id="UP000029278"/>
    </source>
</evidence>
<protein>
    <recommendedName>
        <fullName evidence="4">siroheme decarboxylase</fullName>
        <ecNumber evidence="4">4.1.1.111</ecNumber>
    </recommendedName>
</protein>